<dbReference type="KEGG" id="mai:MICA_2412"/>
<evidence type="ECO:0000256" key="4">
    <source>
        <dbReference type="ARBA" id="ARBA00022801"/>
    </source>
</evidence>
<keyword evidence="1 6" id="KW-0819">tRNA processing</keyword>
<dbReference type="EC" id="3.1.26.5" evidence="6 7"/>
<dbReference type="InterPro" id="IPR014721">
    <property type="entry name" value="Ribsml_uS5_D2-typ_fold_subgr"/>
</dbReference>
<dbReference type="GO" id="GO:0004526">
    <property type="term" value="F:ribonuclease P activity"/>
    <property type="evidence" value="ECO:0007669"/>
    <property type="project" value="UniProtKB-UniRule"/>
</dbReference>
<dbReference type="GO" id="GO:0001682">
    <property type="term" value="P:tRNA 5'-leader removal"/>
    <property type="evidence" value="ECO:0007669"/>
    <property type="project" value="UniProtKB-UniRule"/>
</dbReference>
<dbReference type="OrthoDB" id="9810867at2"/>
<keyword evidence="9" id="KW-1185">Reference proteome</keyword>
<dbReference type="PANTHER" id="PTHR33992">
    <property type="entry name" value="RIBONUCLEASE P PROTEIN COMPONENT"/>
    <property type="match status" value="1"/>
</dbReference>
<dbReference type="GO" id="GO:0042781">
    <property type="term" value="F:3'-tRNA processing endoribonuclease activity"/>
    <property type="evidence" value="ECO:0007669"/>
    <property type="project" value="TreeGrafter"/>
</dbReference>
<organism evidence="8 9">
    <name type="scientific">Micavibrio aeruginosavorus (strain ARL-13)</name>
    <dbReference type="NCBI Taxonomy" id="856793"/>
    <lineage>
        <taxon>Bacteria</taxon>
        <taxon>Pseudomonadati</taxon>
        <taxon>Bdellovibrionota</taxon>
        <taxon>Bdellovibrionia</taxon>
        <taxon>Bdellovibrionales</taxon>
        <taxon>Pseudobdellovibrionaceae</taxon>
        <taxon>Micavibrio</taxon>
    </lineage>
</organism>
<evidence type="ECO:0000256" key="1">
    <source>
        <dbReference type="ARBA" id="ARBA00022694"/>
    </source>
</evidence>
<evidence type="ECO:0000256" key="7">
    <source>
        <dbReference type="NCBIfam" id="TIGR00188"/>
    </source>
</evidence>
<comment type="similarity">
    <text evidence="6">Belongs to the RnpA family.</text>
</comment>
<dbReference type="GO" id="GO:0030677">
    <property type="term" value="C:ribonuclease P complex"/>
    <property type="evidence" value="ECO:0007669"/>
    <property type="project" value="TreeGrafter"/>
</dbReference>
<comment type="subunit">
    <text evidence="6">Consists of a catalytic RNA component (M1 or rnpB) and a protein subunit.</text>
</comment>
<evidence type="ECO:0000256" key="2">
    <source>
        <dbReference type="ARBA" id="ARBA00022722"/>
    </source>
</evidence>
<evidence type="ECO:0000256" key="3">
    <source>
        <dbReference type="ARBA" id="ARBA00022759"/>
    </source>
</evidence>
<dbReference type="STRING" id="856793.MICA_2412"/>
<proteinExistence type="inferred from homology"/>
<dbReference type="GO" id="GO:0000049">
    <property type="term" value="F:tRNA binding"/>
    <property type="evidence" value="ECO:0007669"/>
    <property type="project" value="UniProtKB-UniRule"/>
</dbReference>
<dbReference type="NCBIfam" id="TIGR00188">
    <property type="entry name" value="rnpA"/>
    <property type="match status" value="1"/>
</dbReference>
<comment type="function">
    <text evidence="6">RNaseP catalyzes the removal of the 5'-leader sequence from pre-tRNA to produce the mature 5'-terminus. It can also cleave other RNA substrates such as 4.5S RNA. The protein component plays an auxiliary but essential role in vivo by binding to the 5'-leader sequence and broadening the substrate specificity of the ribozyme.</text>
</comment>
<keyword evidence="5 6" id="KW-0694">RNA-binding</keyword>
<evidence type="ECO:0000313" key="9">
    <source>
        <dbReference type="Proteomes" id="UP000009286"/>
    </source>
</evidence>
<keyword evidence="3 6" id="KW-0255">Endonuclease</keyword>
<keyword evidence="4 6" id="KW-0378">Hydrolase</keyword>
<dbReference type="Proteomes" id="UP000009286">
    <property type="component" value="Chromosome"/>
</dbReference>
<sequence>MLVKRKDMTMIGRLKRRSDFLRVGASGQKWVSPTVIIQIADSPAESGAESLVSGPNYGLTVTKKTEKTAVGRNRIKRRLRAAMASALTGEHADLKRTDIVVIGRLAAETAPFDQLVKDIRWCLRRLRGKQTEKSQ</sequence>
<dbReference type="EMBL" id="CP002382">
    <property type="protein sequence ID" value="AEP10714.1"/>
    <property type="molecule type" value="Genomic_DNA"/>
</dbReference>
<dbReference type="RefSeq" id="WP_014103937.1">
    <property type="nucleotide sequence ID" value="NC_016026.1"/>
</dbReference>
<dbReference type="Gene3D" id="3.30.230.10">
    <property type="match status" value="1"/>
</dbReference>
<evidence type="ECO:0000256" key="5">
    <source>
        <dbReference type="ARBA" id="ARBA00022884"/>
    </source>
</evidence>
<gene>
    <name evidence="6 8" type="primary">rnpA</name>
    <name evidence="8" type="ordered locus">MICA_2412</name>
</gene>
<evidence type="ECO:0000313" key="8">
    <source>
        <dbReference type="EMBL" id="AEP10714.1"/>
    </source>
</evidence>
<protein>
    <recommendedName>
        <fullName evidence="6 7">Ribonuclease P protein component</fullName>
        <shortName evidence="6">RNase P protein</shortName>
        <shortName evidence="6">RNaseP protein</shortName>
        <ecNumber evidence="6 7">3.1.26.5</ecNumber>
    </recommendedName>
    <alternativeName>
        <fullName evidence="6">Protein C5</fullName>
    </alternativeName>
</protein>
<dbReference type="SUPFAM" id="SSF54211">
    <property type="entry name" value="Ribosomal protein S5 domain 2-like"/>
    <property type="match status" value="1"/>
</dbReference>
<keyword evidence="2 6" id="KW-0540">Nuclease</keyword>
<dbReference type="HOGENOM" id="CLU_117179_6_3_5"/>
<reference evidence="8 9" key="1">
    <citation type="journal article" date="2011" name="BMC Genomics">
        <title>Genomic insights into an obligate epibiotic bacterial predator: Micavibrio aeruginosavorus ARL-13.</title>
        <authorList>
            <person name="Wang Z."/>
            <person name="Kadouri D."/>
            <person name="Wu M."/>
        </authorList>
    </citation>
    <scope>NUCLEOTIDE SEQUENCE [LARGE SCALE GENOMIC DNA]</scope>
    <source>
        <strain evidence="8 9">ARL-13</strain>
    </source>
</reference>
<name>G2KMM1_MICAA</name>
<dbReference type="eggNOG" id="COG0594">
    <property type="taxonomic scope" value="Bacteria"/>
</dbReference>
<evidence type="ECO:0000256" key="6">
    <source>
        <dbReference type="HAMAP-Rule" id="MF_00227"/>
    </source>
</evidence>
<comment type="catalytic activity">
    <reaction evidence="6">
        <text>Endonucleolytic cleavage of RNA, removing 5'-extranucleotides from tRNA precursor.</text>
        <dbReference type="EC" id="3.1.26.5"/>
    </reaction>
</comment>
<dbReference type="InterPro" id="IPR020568">
    <property type="entry name" value="Ribosomal_Su5_D2-typ_SF"/>
</dbReference>
<dbReference type="Pfam" id="PF00825">
    <property type="entry name" value="Ribonuclease_P"/>
    <property type="match status" value="1"/>
</dbReference>
<dbReference type="AlphaFoldDB" id="G2KMM1"/>
<dbReference type="InterPro" id="IPR000100">
    <property type="entry name" value="RNase_P"/>
</dbReference>
<dbReference type="PANTHER" id="PTHR33992:SF1">
    <property type="entry name" value="RIBONUCLEASE P PROTEIN COMPONENT"/>
    <property type="match status" value="1"/>
</dbReference>
<accession>G2KMM1</accession>
<dbReference type="HAMAP" id="MF_00227">
    <property type="entry name" value="RNase_P"/>
    <property type="match status" value="1"/>
</dbReference>